<feature type="coiled-coil region" evidence="1">
    <location>
        <begin position="92"/>
        <end position="205"/>
    </location>
</feature>
<reference evidence="2" key="2">
    <citation type="submission" date="2020-09" db="EMBL/GenBank/DDBJ databases">
        <authorList>
            <person name="Sun Q."/>
            <person name="Kim S."/>
        </authorList>
    </citation>
    <scope>NUCLEOTIDE SEQUENCE</scope>
    <source>
        <strain evidence="2">KCTC 32337</strain>
    </source>
</reference>
<protein>
    <recommendedName>
        <fullName evidence="4">KfrA N-terminal DNA-binding domain-containing protein</fullName>
    </recommendedName>
</protein>
<dbReference type="RefSeq" id="WP_191867366.1">
    <property type="nucleotide sequence ID" value="NZ_BMZC01000023.1"/>
</dbReference>
<name>A0A8H9IDZ8_9ALTE</name>
<evidence type="ECO:0000313" key="3">
    <source>
        <dbReference type="Proteomes" id="UP000622604"/>
    </source>
</evidence>
<organism evidence="2 3">
    <name type="scientific">Paraglaciecola chathamensis</name>
    <dbReference type="NCBI Taxonomy" id="368405"/>
    <lineage>
        <taxon>Bacteria</taxon>
        <taxon>Pseudomonadati</taxon>
        <taxon>Pseudomonadota</taxon>
        <taxon>Gammaproteobacteria</taxon>
        <taxon>Alteromonadales</taxon>
        <taxon>Alteromonadaceae</taxon>
        <taxon>Paraglaciecola</taxon>
    </lineage>
</organism>
<keyword evidence="1" id="KW-0175">Coiled coil</keyword>
<dbReference type="AlphaFoldDB" id="A0A8H9IDZ8"/>
<feature type="coiled-coil region" evidence="1">
    <location>
        <begin position="237"/>
        <end position="309"/>
    </location>
</feature>
<dbReference type="Proteomes" id="UP000622604">
    <property type="component" value="Unassembled WGS sequence"/>
</dbReference>
<proteinExistence type="predicted"/>
<evidence type="ECO:0008006" key="4">
    <source>
        <dbReference type="Google" id="ProtNLM"/>
    </source>
</evidence>
<gene>
    <name evidence="2" type="ORF">GCM10011274_46130</name>
</gene>
<reference evidence="2" key="1">
    <citation type="journal article" date="2014" name="Int. J. Syst. Evol. Microbiol.">
        <title>Complete genome sequence of Corynebacterium casei LMG S-19264T (=DSM 44701T), isolated from a smear-ripened cheese.</title>
        <authorList>
            <consortium name="US DOE Joint Genome Institute (JGI-PGF)"/>
            <person name="Walter F."/>
            <person name="Albersmeier A."/>
            <person name="Kalinowski J."/>
            <person name="Ruckert C."/>
        </authorList>
    </citation>
    <scope>NUCLEOTIDE SEQUENCE</scope>
    <source>
        <strain evidence="2">KCTC 32337</strain>
    </source>
</reference>
<accession>A0A8H9IDZ8</accession>
<comment type="caution">
    <text evidence="2">The sequence shown here is derived from an EMBL/GenBank/DDBJ whole genome shotgun (WGS) entry which is preliminary data.</text>
</comment>
<sequence length="311" mass="34707">MTERNGITFEQVASAAQDILDNGGKLTVRAVMKITGGKTETVSGLLRDFNDKRDADVVSMADELGSSKIAHLLAGEMQSVVERKTADLKVVMERLKKDRDEVIELLDEKERDCVHRVELAEARALNAEKQIAEANQKMKSAIEELDKVKQEASSEVKRVQQEAQSAIKSAEQKADSLVSAANHRLEKAEAETASLREQIKSLSIDNAKFAMEREKFEQENKHNQELRASLGESNTLNIKLESQKESLAASVERLTNDLGEYKSQASELPKVQTLLIESERKLADVQNKVYQLEREKDSLSRALAVKESKNS</sequence>
<dbReference type="EMBL" id="BMZC01000023">
    <property type="protein sequence ID" value="GGZ83266.1"/>
    <property type="molecule type" value="Genomic_DNA"/>
</dbReference>
<evidence type="ECO:0000256" key="1">
    <source>
        <dbReference type="SAM" id="Coils"/>
    </source>
</evidence>
<evidence type="ECO:0000313" key="2">
    <source>
        <dbReference type="EMBL" id="GGZ83266.1"/>
    </source>
</evidence>